<dbReference type="InterPro" id="IPR005502">
    <property type="entry name" value="Ribosyl_crysJ1"/>
</dbReference>
<dbReference type="InterPro" id="IPR050792">
    <property type="entry name" value="ADP-ribosylglycohydrolase"/>
</dbReference>
<protein>
    <submittedName>
        <fullName evidence="1">ADP-ribosylglycohydrolase</fullName>
    </submittedName>
</protein>
<dbReference type="Proteomes" id="UP000295818">
    <property type="component" value="Unassembled WGS sequence"/>
</dbReference>
<name>A0ABY2BVS6_9ACTN</name>
<dbReference type="PANTHER" id="PTHR16222:SF12">
    <property type="entry name" value="ADP-RIBOSYLGLYCOHYDROLASE-RELATED"/>
    <property type="match status" value="1"/>
</dbReference>
<gene>
    <name evidence="1" type="ORF">EV644_101331</name>
</gene>
<keyword evidence="2" id="KW-1185">Reference proteome</keyword>
<accession>A0ABY2BVS6</accession>
<dbReference type="InterPro" id="IPR036705">
    <property type="entry name" value="Ribosyl_crysJ1_sf"/>
</dbReference>
<dbReference type="Gene3D" id="1.10.4080.10">
    <property type="entry name" value="ADP-ribosylation/Crystallin J1"/>
    <property type="match status" value="1"/>
</dbReference>
<dbReference type="EMBL" id="SLWM01000001">
    <property type="protein sequence ID" value="TCO31689.1"/>
    <property type="molecule type" value="Genomic_DNA"/>
</dbReference>
<sequence length="434" mass="46377">MHNVLDPRDLVPDEAEQLLSAGYPAGNLLDRARAAAAADDPHELAAIEYALRDLRRREDWPFDEPSDLSSLGPGAAVTPAGDDVPDRIRGAWLGRAIGNTMGKPVEGLSHTEVERYLRAAGDWPLSGFVPLLDPLPEGIGSLHPSAAEASAGRFDAIPRDDDLDWTILGLHLLETYGAELSTEDIAREWLDRMPFTQTYTAERVAYRNLVSGLKPPNTATNRNPYREWIGGLIRVDTYGYVNPGDPTSAARMARTDAVLSHTANGIYGAQWAAALVAQALVADTAADALRTALSVVPSRSRMAESQQKLLDLSEAGATAAEALDWIDHKLDYNWVHTLNNAAIISAGLLWGADDYVRTLGLVVGAGRDTDSNGATAGSVFGALHGSAAIPAELVAPGKGIVRSAVRGFDRITIDELVTRTEAVLQDLQSGNPPS</sequence>
<reference evidence="1 2" key="1">
    <citation type="journal article" date="2015" name="Stand. Genomic Sci.">
        <title>Genomic Encyclopedia of Bacterial and Archaeal Type Strains, Phase III: the genomes of soil and plant-associated and newly described type strains.</title>
        <authorList>
            <person name="Whitman W.B."/>
            <person name="Woyke T."/>
            <person name="Klenk H.P."/>
            <person name="Zhou Y."/>
            <person name="Lilburn T.G."/>
            <person name="Beck B.J."/>
            <person name="De Vos P."/>
            <person name="Vandamme P."/>
            <person name="Eisen J.A."/>
            <person name="Garrity G."/>
            <person name="Hugenholtz P."/>
            <person name="Kyrpides N.C."/>
        </authorList>
    </citation>
    <scope>NUCLEOTIDE SEQUENCE [LARGE SCALE GENOMIC DNA]</scope>
    <source>
        <strain evidence="1 2">VKM Ac-2538</strain>
    </source>
</reference>
<dbReference type="Pfam" id="PF03747">
    <property type="entry name" value="ADP_ribosyl_GH"/>
    <property type="match status" value="1"/>
</dbReference>
<evidence type="ECO:0000313" key="2">
    <source>
        <dbReference type="Proteomes" id="UP000295818"/>
    </source>
</evidence>
<organism evidence="1 2">
    <name type="scientific">Kribbella orskensis</name>
    <dbReference type="NCBI Taxonomy" id="2512216"/>
    <lineage>
        <taxon>Bacteria</taxon>
        <taxon>Bacillati</taxon>
        <taxon>Actinomycetota</taxon>
        <taxon>Actinomycetes</taxon>
        <taxon>Propionibacteriales</taxon>
        <taxon>Kribbellaceae</taxon>
        <taxon>Kribbella</taxon>
    </lineage>
</organism>
<comment type="caution">
    <text evidence="1">The sequence shown here is derived from an EMBL/GenBank/DDBJ whole genome shotgun (WGS) entry which is preliminary data.</text>
</comment>
<dbReference type="PANTHER" id="PTHR16222">
    <property type="entry name" value="ADP-RIBOSYLGLYCOHYDROLASE"/>
    <property type="match status" value="1"/>
</dbReference>
<proteinExistence type="predicted"/>
<dbReference type="RefSeq" id="WP_132187301.1">
    <property type="nucleotide sequence ID" value="NZ_SLWM01000001.1"/>
</dbReference>
<dbReference type="SUPFAM" id="SSF101478">
    <property type="entry name" value="ADP-ribosylglycohydrolase"/>
    <property type="match status" value="1"/>
</dbReference>
<evidence type="ECO:0000313" key="1">
    <source>
        <dbReference type="EMBL" id="TCO31689.1"/>
    </source>
</evidence>